<organism evidence="2 3">
    <name type="scientific">Helicobacter enhydrae</name>
    <dbReference type="NCBI Taxonomy" id="222136"/>
    <lineage>
        <taxon>Bacteria</taxon>
        <taxon>Pseudomonadati</taxon>
        <taxon>Campylobacterota</taxon>
        <taxon>Epsilonproteobacteria</taxon>
        <taxon>Campylobacterales</taxon>
        <taxon>Helicobacteraceae</taxon>
        <taxon>Helicobacter</taxon>
    </lineage>
</organism>
<comment type="function">
    <text evidence="1">Could be involved in insertion of integral membrane proteins into the membrane.</text>
</comment>
<dbReference type="Proteomes" id="UP000092884">
    <property type="component" value="Chromosome"/>
</dbReference>
<accession>A0A1B1U4E9</accession>
<dbReference type="SMART" id="SM01234">
    <property type="entry name" value="Haemolytic"/>
    <property type="match status" value="1"/>
</dbReference>
<dbReference type="EMBL" id="CP016503">
    <property type="protein sequence ID" value="ANV97626.1"/>
    <property type="molecule type" value="Genomic_DNA"/>
</dbReference>
<name>A0A1B1U4E9_9HELI</name>
<gene>
    <name evidence="2" type="ORF">BBW65_01860</name>
</gene>
<dbReference type="STRING" id="222136.BBW65_01860"/>
<comment type="similarity">
    <text evidence="1">Belongs to the UPF0161 family.</text>
</comment>
<evidence type="ECO:0000313" key="2">
    <source>
        <dbReference type="EMBL" id="ANV97626.1"/>
    </source>
</evidence>
<dbReference type="AlphaFoldDB" id="A0A1B1U4E9"/>
<comment type="subcellular location">
    <subcellularLocation>
        <location evidence="1">Cell membrane</location>
        <topology evidence="1">Peripheral membrane protein</topology>
        <orientation evidence="1">Cytoplasmic side</orientation>
    </subcellularLocation>
</comment>
<keyword evidence="1" id="KW-1003">Cell membrane</keyword>
<dbReference type="HAMAP" id="MF_00386">
    <property type="entry name" value="UPF0161_YidD"/>
    <property type="match status" value="1"/>
</dbReference>
<dbReference type="InterPro" id="IPR002696">
    <property type="entry name" value="Membr_insert_effic_factor_YidD"/>
</dbReference>
<dbReference type="PANTHER" id="PTHR33383">
    <property type="entry name" value="MEMBRANE PROTEIN INSERTION EFFICIENCY FACTOR-RELATED"/>
    <property type="match status" value="1"/>
</dbReference>
<evidence type="ECO:0000256" key="1">
    <source>
        <dbReference type="HAMAP-Rule" id="MF_00386"/>
    </source>
</evidence>
<reference evidence="3" key="1">
    <citation type="submission" date="2016-07" db="EMBL/GenBank/DDBJ databases">
        <authorList>
            <person name="Florea S."/>
            <person name="Webb J.S."/>
            <person name="Jaromczyk J."/>
            <person name="Schardl C.L."/>
        </authorList>
    </citation>
    <scope>NUCLEOTIDE SEQUENCE [LARGE SCALE GENOMIC DNA]</scope>
    <source>
        <strain evidence="3">MIT 01-6242</strain>
    </source>
</reference>
<dbReference type="PANTHER" id="PTHR33383:SF1">
    <property type="entry name" value="MEMBRANE PROTEIN INSERTION EFFICIENCY FACTOR-RELATED"/>
    <property type="match status" value="1"/>
</dbReference>
<proteinExistence type="inferred from homology"/>
<dbReference type="KEGG" id="het:BBW65_01860"/>
<evidence type="ECO:0000313" key="3">
    <source>
        <dbReference type="Proteomes" id="UP000092884"/>
    </source>
</evidence>
<dbReference type="Pfam" id="PF01809">
    <property type="entry name" value="YidD"/>
    <property type="match status" value="1"/>
</dbReference>
<keyword evidence="1" id="KW-0472">Membrane</keyword>
<keyword evidence="3" id="KW-1185">Reference proteome</keyword>
<dbReference type="GO" id="GO:0005886">
    <property type="term" value="C:plasma membrane"/>
    <property type="evidence" value="ECO:0007669"/>
    <property type="project" value="UniProtKB-SubCell"/>
</dbReference>
<dbReference type="NCBIfam" id="TIGR00278">
    <property type="entry name" value="membrane protein insertion efficiency factor YidD"/>
    <property type="match status" value="1"/>
</dbReference>
<sequence>MYRIRFPKAFLMALLRLYRRYISPLFPPTCRYHPTCSTYAMVILRFAPLWYALPLIFWRLCRCNQMFKGGYDYPCVWVCLKREEMVFLPISITFWVIPKNNSYTFNLFYHKIEFQAYIITNQG</sequence>
<protein>
    <recommendedName>
        <fullName evidence="1">Putative membrane protein insertion efficiency factor</fullName>
    </recommendedName>
</protein>
<dbReference type="RefSeq" id="WP_066338935.1">
    <property type="nucleotide sequence ID" value="NZ_CP016503.1"/>
</dbReference>